<proteinExistence type="predicted"/>
<dbReference type="Proteomes" id="UP000009326">
    <property type="component" value="Unassembled WGS sequence"/>
</dbReference>
<evidence type="ECO:0000313" key="4">
    <source>
        <dbReference type="Proteomes" id="UP000009326"/>
    </source>
</evidence>
<evidence type="ECO:0000313" key="2">
    <source>
        <dbReference type="EMBL" id="CCI87568.1"/>
    </source>
</evidence>
<evidence type="ECO:0000313" key="3">
    <source>
        <dbReference type="EMBL" id="KRN11167.1"/>
    </source>
</evidence>
<dbReference type="PANTHER" id="PTHR43364:SF1">
    <property type="entry name" value="OXIDOREDUCTASE YDHF"/>
    <property type="match status" value="1"/>
</dbReference>
<dbReference type="AlphaFoldDB" id="I7LGF5"/>
<accession>I7LGF5</accession>
<feature type="domain" description="NADP-dependent oxidoreductase" evidence="1">
    <location>
        <begin position="16"/>
        <end position="294"/>
    </location>
</feature>
<dbReference type="Gene3D" id="3.20.20.100">
    <property type="entry name" value="NADP-dependent oxidoreductase domain"/>
    <property type="match status" value="1"/>
</dbReference>
<dbReference type="RefSeq" id="WP_008473830.1">
    <property type="nucleotide sequence ID" value="NZ_AYZO01000024.1"/>
</dbReference>
<evidence type="ECO:0000313" key="5">
    <source>
        <dbReference type="Proteomes" id="UP000051521"/>
    </source>
</evidence>
<dbReference type="InterPro" id="IPR036812">
    <property type="entry name" value="NAD(P)_OxRdtase_dom_sf"/>
</dbReference>
<organism evidence="2 4">
    <name type="scientific">Lactobacillus gigeriorum DSM 23908 = CRBIP 24.85</name>
    <dbReference type="NCBI Taxonomy" id="1423751"/>
    <lineage>
        <taxon>Bacteria</taxon>
        <taxon>Bacillati</taxon>
        <taxon>Bacillota</taxon>
        <taxon>Bacilli</taxon>
        <taxon>Lactobacillales</taxon>
        <taxon>Lactobacillaceae</taxon>
        <taxon>Lactobacillus</taxon>
    </lineage>
</organism>
<dbReference type="EMBL" id="AYZO01000024">
    <property type="protein sequence ID" value="KRN11167.1"/>
    <property type="molecule type" value="Genomic_DNA"/>
</dbReference>
<protein>
    <submittedName>
        <fullName evidence="3">Aldo keto reductase 2 family oxidoreductase</fullName>
    </submittedName>
    <submittedName>
        <fullName evidence="2">Oxidoreductase, aldo/keto reductase family protein</fullName>
    </submittedName>
</protein>
<dbReference type="EMBL" id="CAKC01000075">
    <property type="protein sequence ID" value="CCI87568.1"/>
    <property type="molecule type" value="Genomic_DNA"/>
</dbReference>
<dbReference type="Pfam" id="PF00248">
    <property type="entry name" value="Aldo_ket_red"/>
    <property type="match status" value="1"/>
</dbReference>
<dbReference type="InterPro" id="IPR020471">
    <property type="entry name" value="AKR"/>
</dbReference>
<dbReference type="PATRIC" id="fig|1423751.3.peg.875"/>
<dbReference type="SUPFAM" id="SSF51430">
    <property type="entry name" value="NAD(P)-linked oxidoreductase"/>
    <property type="match status" value="1"/>
</dbReference>
<comment type="caution">
    <text evidence="2">The sequence shown here is derived from an EMBL/GenBank/DDBJ whole genome shotgun (WGS) entry which is preliminary data.</text>
</comment>
<name>I7LGF5_9LACO</name>
<dbReference type="CDD" id="cd19092">
    <property type="entry name" value="AKR_BsYcsN_EcYdhF-like"/>
    <property type="match status" value="1"/>
</dbReference>
<dbReference type="InterPro" id="IPR023210">
    <property type="entry name" value="NADP_OxRdtase_dom"/>
</dbReference>
<dbReference type="InterPro" id="IPR050523">
    <property type="entry name" value="AKR_Detox_Biosynth"/>
</dbReference>
<dbReference type="GO" id="GO:0005829">
    <property type="term" value="C:cytosol"/>
    <property type="evidence" value="ECO:0007669"/>
    <property type="project" value="TreeGrafter"/>
</dbReference>
<keyword evidence="5" id="KW-1185">Reference proteome</keyword>
<evidence type="ECO:0000259" key="1">
    <source>
        <dbReference type="Pfam" id="PF00248"/>
    </source>
</evidence>
<reference evidence="3 5" key="2">
    <citation type="journal article" date="2015" name="Genome Announc.">
        <title>Expanding the biotechnology potential of lactobacilli through comparative genomics of 213 strains and associated genera.</title>
        <authorList>
            <person name="Sun Z."/>
            <person name="Harris H.M."/>
            <person name="McCann A."/>
            <person name="Guo C."/>
            <person name="Argimon S."/>
            <person name="Zhang W."/>
            <person name="Yang X."/>
            <person name="Jeffery I.B."/>
            <person name="Cooney J.C."/>
            <person name="Kagawa T.F."/>
            <person name="Liu W."/>
            <person name="Song Y."/>
            <person name="Salvetti E."/>
            <person name="Wrobel A."/>
            <person name="Rasinkangas P."/>
            <person name="Parkhill J."/>
            <person name="Rea M.C."/>
            <person name="O'Sullivan O."/>
            <person name="Ritari J."/>
            <person name="Douillard F.P."/>
            <person name="Paul Ross R."/>
            <person name="Yang R."/>
            <person name="Briner A.E."/>
            <person name="Felis G.E."/>
            <person name="de Vos W.M."/>
            <person name="Barrangou R."/>
            <person name="Klaenhammer T.R."/>
            <person name="Caufield P.W."/>
            <person name="Cui Y."/>
            <person name="Zhang H."/>
            <person name="O'Toole P.W."/>
        </authorList>
    </citation>
    <scope>NUCLEOTIDE SEQUENCE [LARGE SCALE GENOMIC DNA]</scope>
    <source>
        <strain evidence="3 5">DSM 23908</strain>
    </source>
</reference>
<dbReference type="GO" id="GO:0016491">
    <property type="term" value="F:oxidoreductase activity"/>
    <property type="evidence" value="ECO:0007669"/>
    <property type="project" value="InterPro"/>
</dbReference>
<reference evidence="2 4" key="1">
    <citation type="submission" date="2012-06" db="EMBL/GenBank/DDBJ databases">
        <title>Draft genome sequence of Lactobacillus gigeriorum CRBIP 24.85T, isolated from chicken crop.</title>
        <authorList>
            <person name="Cousin S."/>
            <person name="Ma L."/>
            <person name="Creno S."/>
            <person name="Clermont D."/>
            <person name="Loux V."/>
            <person name="Bizet C."/>
            <person name="Bouchier C."/>
        </authorList>
    </citation>
    <scope>NUCLEOTIDE SEQUENCE [LARGE SCALE GENOMIC DNA]</scope>
    <source>
        <strain evidence="4">CRBIP 24.85T</strain>
        <strain evidence="2">Type strain: CRBIP 24.85</strain>
    </source>
</reference>
<gene>
    <name evidence="2" type="ORF">BN52_05500</name>
    <name evidence="3" type="ORF">FC38_GL000847</name>
</gene>
<sequence>MKYIKMGPTTLEIPAMALGIMRMGSKSVAEATKVLKTSMEHGINFIDSADIYGGGKSEEVFGEALKQGKIARQDLFIQSKTGIVPGKRYDFAKEHILAGVDGILSRMGIDYLDSLVLHRPDILMDPEEVALAFDRLQASGKVRFFGVSNFNPSEIELLKTAVSQPLMFDQLQFGLMHSRMIDFNVHTNMEDEPAINHDGQILNYLMAHKITMQAWSPFQYGFINGTFIGNPDFPEINQALEDLGSKYGVGKNAIAAAWILNHPAKIQMLIGTMNPAHIADSAEGADVKLTKQEWYDLYLAAGHDLP</sequence>
<dbReference type="OrthoDB" id="9773828at2"/>
<dbReference type="PRINTS" id="PR00069">
    <property type="entry name" value="ALDKETRDTASE"/>
</dbReference>
<dbReference type="STRING" id="1423751.FC38_GL000847"/>
<dbReference type="PANTHER" id="PTHR43364">
    <property type="entry name" value="NADH-SPECIFIC METHYLGLYOXAL REDUCTASE-RELATED"/>
    <property type="match status" value="1"/>
</dbReference>
<dbReference type="Proteomes" id="UP000051521">
    <property type="component" value="Unassembled WGS sequence"/>
</dbReference>